<reference evidence="1 2" key="1">
    <citation type="submission" date="2020-07" db="EMBL/GenBank/DDBJ databases">
        <title>Genomic Encyclopedia of Type Strains, Phase IV (KMG-V): Genome sequencing to study the core and pangenomes of soil and plant-associated prokaryotes.</title>
        <authorList>
            <person name="Whitman W."/>
        </authorList>
    </citation>
    <scope>NUCLEOTIDE SEQUENCE [LARGE SCALE GENOMIC DNA]</scope>
    <source>
        <strain evidence="1 2">M8UP30</strain>
    </source>
</reference>
<dbReference type="Proteomes" id="UP000534186">
    <property type="component" value="Unassembled WGS sequence"/>
</dbReference>
<dbReference type="PANTHER" id="PTHR33408">
    <property type="entry name" value="TRANSPOSASE"/>
    <property type="match status" value="1"/>
</dbReference>
<gene>
    <name evidence="1" type="ORF">HDF12_003936</name>
</gene>
<dbReference type="AlphaFoldDB" id="A0A7Y9NQN0"/>
<dbReference type="PANTHER" id="PTHR33408:SF2">
    <property type="entry name" value="TRANSPOSASE DDE DOMAIN-CONTAINING PROTEIN"/>
    <property type="match status" value="1"/>
</dbReference>
<evidence type="ECO:0000313" key="1">
    <source>
        <dbReference type="EMBL" id="NYF53537.1"/>
    </source>
</evidence>
<sequence>MAEAAQINRTVREYLAELEMQNPVEEPTHSQDKVFTTDPDSTYATKGGTLARMGYYNNYLVDNHSCIVVGVQARGARLSEESRAAEDMIARFSQWQGRKPQSTAADASYGNGEFLQWLMDREITPYMPTRDAVGRTRSPFHGPECFTYLPESNSYICPAGQQLNYGGRNEGNRTFGYIGTRKVRPVPTEIPVHDWTVPVSCHPYE</sequence>
<evidence type="ECO:0000313" key="2">
    <source>
        <dbReference type="Proteomes" id="UP000534186"/>
    </source>
</evidence>
<dbReference type="EMBL" id="JACCCV010000002">
    <property type="protein sequence ID" value="NYF53537.1"/>
    <property type="molecule type" value="Genomic_DNA"/>
</dbReference>
<organism evidence="1 2">
    <name type="scientific">Tunturiibacter lichenicola</name>
    <dbReference type="NCBI Taxonomy" id="2051959"/>
    <lineage>
        <taxon>Bacteria</taxon>
        <taxon>Pseudomonadati</taxon>
        <taxon>Acidobacteriota</taxon>
        <taxon>Terriglobia</taxon>
        <taxon>Terriglobales</taxon>
        <taxon>Acidobacteriaceae</taxon>
        <taxon>Tunturiibacter</taxon>
    </lineage>
</organism>
<name>A0A7Y9NQN0_9BACT</name>
<protein>
    <recommendedName>
        <fullName evidence="3">Transposase</fullName>
    </recommendedName>
</protein>
<proteinExistence type="predicted"/>
<comment type="caution">
    <text evidence="1">The sequence shown here is derived from an EMBL/GenBank/DDBJ whole genome shotgun (WGS) entry which is preliminary data.</text>
</comment>
<evidence type="ECO:0008006" key="3">
    <source>
        <dbReference type="Google" id="ProtNLM"/>
    </source>
</evidence>
<accession>A0A7Y9NQN0</accession>